<dbReference type="EMBL" id="QKVK01000014">
    <property type="protein sequence ID" value="PZF75183.1"/>
    <property type="molecule type" value="Genomic_DNA"/>
</dbReference>
<accession>A0A2W2C4U9</accession>
<dbReference type="InterPro" id="IPR013974">
    <property type="entry name" value="SAF"/>
</dbReference>
<dbReference type="SMART" id="SM00858">
    <property type="entry name" value="SAF"/>
    <property type="match status" value="1"/>
</dbReference>
<evidence type="ECO:0000256" key="1">
    <source>
        <dbReference type="SAM" id="Coils"/>
    </source>
</evidence>
<evidence type="ECO:0000259" key="2">
    <source>
        <dbReference type="SMART" id="SM00858"/>
    </source>
</evidence>
<dbReference type="Proteomes" id="UP000248795">
    <property type="component" value="Unassembled WGS sequence"/>
</dbReference>
<protein>
    <submittedName>
        <fullName evidence="3">Flp pilus assembly protein CpaB</fullName>
    </submittedName>
</protein>
<evidence type="ECO:0000313" key="3">
    <source>
        <dbReference type="EMBL" id="PZF75183.1"/>
    </source>
</evidence>
<dbReference type="Pfam" id="PF08666">
    <property type="entry name" value="SAF"/>
    <property type="match status" value="1"/>
</dbReference>
<name>A0A2W2C4U9_9HYPH</name>
<organism evidence="3 4">
    <name type="scientific">Aestuariivirga litoralis</name>
    <dbReference type="NCBI Taxonomy" id="2650924"/>
    <lineage>
        <taxon>Bacteria</taxon>
        <taxon>Pseudomonadati</taxon>
        <taxon>Pseudomonadota</taxon>
        <taxon>Alphaproteobacteria</taxon>
        <taxon>Hyphomicrobiales</taxon>
        <taxon>Aestuariivirgaceae</taxon>
        <taxon>Aestuariivirga</taxon>
    </lineage>
</organism>
<dbReference type="InterPro" id="IPR017592">
    <property type="entry name" value="Pilus_assmbl_Flp-typ_CpaB"/>
</dbReference>
<proteinExistence type="predicted"/>
<keyword evidence="1" id="KW-0175">Coiled coil</keyword>
<comment type="caution">
    <text evidence="3">The sequence shown here is derived from an EMBL/GenBank/DDBJ whole genome shotgun (WGS) entry which is preliminary data.</text>
</comment>
<dbReference type="AlphaFoldDB" id="A0A2W2C4U9"/>
<feature type="coiled-coil region" evidence="1">
    <location>
        <begin position="254"/>
        <end position="281"/>
    </location>
</feature>
<sequence>MLPVRTGTLVMLLVALLFGALAVFIAKVWLANQQVQVAQQQQTVVQTVKVDTQTVVVAKKELHFGEPLTPEVLTEIEWPKEALPDGSFKTIADIDKDGRRVVLTPIAPNEPILAWKISGPGARASLSALVKEGMRAVTIRVNDTSGVAGFVLPGDRVDVLYTRSGDQASIDVLFQNVRVLAINQNADEKNGAPIDGRVATLELTPVDAQKLALAESTGGLTFTLRSAGSLDVAPARRVVENELVSDPSMYQPPKDALAEGQAELSNRIAELEARLKQSEQNRAVQVVTDAKPADTAAEDVLPTTAQVQIFRGLQGTSYTVPLDANQ</sequence>
<gene>
    <name evidence="3" type="primary">cpaB</name>
    <name evidence="3" type="ORF">DK847_19485</name>
</gene>
<feature type="domain" description="SAF" evidence="2">
    <location>
        <begin position="53"/>
        <end position="118"/>
    </location>
</feature>
<keyword evidence="4" id="KW-1185">Reference proteome</keyword>
<dbReference type="Pfam" id="PF16976">
    <property type="entry name" value="RcpC"/>
    <property type="match status" value="1"/>
</dbReference>
<evidence type="ECO:0000313" key="4">
    <source>
        <dbReference type="Proteomes" id="UP000248795"/>
    </source>
</evidence>
<reference evidence="4" key="1">
    <citation type="submission" date="2018-06" db="EMBL/GenBank/DDBJ databases">
        <title>Aestuariibacter litoralis strain KCTC 52945T.</title>
        <authorList>
            <person name="Li X."/>
            <person name="Salam N."/>
            <person name="Li J.-L."/>
            <person name="Chen Y.-M."/>
            <person name="Yang Z.-W."/>
            <person name="Zhang L.-Y."/>
            <person name="Han M.-X."/>
            <person name="Xiao M."/>
            <person name="Li W.-J."/>
        </authorList>
    </citation>
    <scope>NUCLEOTIDE SEQUENCE [LARGE SCALE GENOMIC DNA]</scope>
    <source>
        <strain evidence="4">KCTC 52945</strain>
    </source>
</reference>
<dbReference type="InterPro" id="IPR031571">
    <property type="entry name" value="RcpC_dom"/>
</dbReference>
<dbReference type="NCBIfam" id="TIGR03177">
    <property type="entry name" value="pilus_cpaB"/>
    <property type="match status" value="1"/>
</dbReference>
<dbReference type="CDD" id="cd11614">
    <property type="entry name" value="SAF_CpaB_FlgA_like"/>
    <property type="match status" value="1"/>
</dbReference>